<keyword evidence="2 5" id="KW-0413">Isomerase</keyword>
<keyword evidence="1 3" id="KW-0732">Signal</keyword>
<dbReference type="PROSITE" id="PS51257">
    <property type="entry name" value="PROKAR_LIPOPROTEIN"/>
    <property type="match status" value="1"/>
</dbReference>
<accession>A0ABY5V1B6</accession>
<dbReference type="SUPFAM" id="SSF54534">
    <property type="entry name" value="FKBP-like"/>
    <property type="match status" value="2"/>
</dbReference>
<dbReference type="SUPFAM" id="SSF109998">
    <property type="entry name" value="Triger factor/SurA peptide-binding domain-like"/>
    <property type="match status" value="1"/>
</dbReference>
<dbReference type="Gene3D" id="1.10.4030.10">
    <property type="entry name" value="Porin chaperone SurA, peptide-binding domain"/>
    <property type="match status" value="1"/>
</dbReference>
<dbReference type="PROSITE" id="PS50198">
    <property type="entry name" value="PPIC_PPIASE_2"/>
    <property type="match status" value="2"/>
</dbReference>
<dbReference type="InterPro" id="IPR023058">
    <property type="entry name" value="PPIase_PpiC_CS"/>
</dbReference>
<feature type="signal peptide" evidence="3">
    <location>
        <begin position="1"/>
        <end position="23"/>
    </location>
</feature>
<evidence type="ECO:0000256" key="2">
    <source>
        <dbReference type="PROSITE-ProRule" id="PRU00278"/>
    </source>
</evidence>
<dbReference type="Gene3D" id="3.10.50.40">
    <property type="match status" value="2"/>
</dbReference>
<evidence type="ECO:0000313" key="5">
    <source>
        <dbReference type="EMBL" id="UWN57424.1"/>
    </source>
</evidence>
<proteinExistence type="predicted"/>
<feature type="domain" description="PpiC" evidence="4">
    <location>
        <begin position="281"/>
        <end position="390"/>
    </location>
</feature>
<dbReference type="InterPro" id="IPR050280">
    <property type="entry name" value="OMP_Chaperone_SurA"/>
</dbReference>
<evidence type="ECO:0000256" key="1">
    <source>
        <dbReference type="ARBA" id="ARBA00022729"/>
    </source>
</evidence>
<gene>
    <name evidence="5" type="ORF">NQ491_01210</name>
</gene>
<dbReference type="InterPro" id="IPR000297">
    <property type="entry name" value="PPIase_PpiC"/>
</dbReference>
<dbReference type="RefSeq" id="WP_019245180.1">
    <property type="nucleotide sequence ID" value="NZ_CAPH01000006.1"/>
</dbReference>
<dbReference type="InterPro" id="IPR027304">
    <property type="entry name" value="Trigger_fact/SurA_dom_sf"/>
</dbReference>
<dbReference type="InterPro" id="IPR046357">
    <property type="entry name" value="PPIase_dom_sf"/>
</dbReference>
<dbReference type="EMBL" id="CP102294">
    <property type="protein sequence ID" value="UWN57424.1"/>
    <property type="molecule type" value="Genomic_DNA"/>
</dbReference>
<protein>
    <submittedName>
        <fullName evidence="5">Peptidylprolyl isomerase</fullName>
        <ecNumber evidence="5">5.2.1.8</ecNumber>
    </submittedName>
</protein>
<dbReference type="PROSITE" id="PS01096">
    <property type="entry name" value="PPIC_PPIASE_1"/>
    <property type="match status" value="1"/>
</dbReference>
<name>A0ABY5V1B6_9BACT</name>
<dbReference type="EC" id="5.2.1.8" evidence="5"/>
<evidence type="ECO:0000259" key="4">
    <source>
        <dbReference type="PROSITE" id="PS50198"/>
    </source>
</evidence>
<dbReference type="Pfam" id="PF00639">
    <property type="entry name" value="Rotamase"/>
    <property type="match status" value="1"/>
</dbReference>
<sequence length="465" mass="53342">MIFSKWVAATAGLFACAVSGSNAQDKFTADKVVAVVGQSVVLYSEVERYGKALVEQSKQQGYTSQRDPRCEALEHLIIQKLLYNQSQIDSLTVPMDRVAERVQQLVDEQILERGSVAALEMYYHKPIFNIREELRETIEEGAYASEMERTIKDKVHVTPGEVEKFVKGMSKDSVPIIPEQYVFAQIVRYPSNADEAKLRAQERLLELRERIINGDKFDMLARTYSEDPQSAIRGGDLGLMTKEMLVPEFAEAMMKLKPGQVSGVVETDYGFHLIQLIEKIGSQYHARHILLKPQYTDMDMEEPYNVLDSVQRQIVDGTITFEEAAMKYSQDKYSKQNGGLASNLEQLEIMNYGDPTEASVKFYKDYLNPDDFRALEKLEIDGVSKPYTTQDYRQRTLCKVVKLKEVIPAHPANIKEDYVQLEKLALAVKQEREFVRWLKSKVDGMYIRIDEDFKDCEFEHSFLLK</sequence>
<keyword evidence="2" id="KW-0697">Rotamase</keyword>
<dbReference type="Proteomes" id="UP001059295">
    <property type="component" value="Chromosome"/>
</dbReference>
<feature type="chain" id="PRO_5046054293" evidence="3">
    <location>
        <begin position="24"/>
        <end position="465"/>
    </location>
</feature>
<feature type="domain" description="PpiC" evidence="4">
    <location>
        <begin position="178"/>
        <end position="278"/>
    </location>
</feature>
<keyword evidence="6" id="KW-1185">Reference proteome</keyword>
<reference evidence="5" key="1">
    <citation type="journal article" date="2022" name="Cell">
        <title>Design, construction, and in vivo augmentation of a complex gut microbiome.</title>
        <authorList>
            <person name="Cheng A.G."/>
            <person name="Ho P.Y."/>
            <person name="Aranda-Diaz A."/>
            <person name="Jain S."/>
            <person name="Yu F.B."/>
            <person name="Meng X."/>
            <person name="Wang M."/>
            <person name="Iakiviak M."/>
            <person name="Nagashima K."/>
            <person name="Zhao A."/>
            <person name="Murugkar P."/>
            <person name="Patil A."/>
            <person name="Atabakhsh K."/>
            <person name="Weakley A."/>
            <person name="Yan J."/>
            <person name="Brumbaugh A.R."/>
            <person name="Higginbottom S."/>
            <person name="Dimas A."/>
            <person name="Shiver A.L."/>
            <person name="Deutschbauer A."/>
            <person name="Neff N."/>
            <person name="Sonnenburg J.L."/>
            <person name="Huang K.C."/>
            <person name="Fischbach M.A."/>
        </authorList>
    </citation>
    <scope>NUCLEOTIDE SEQUENCE</scope>
    <source>
        <strain evidence="5">AP11</strain>
    </source>
</reference>
<evidence type="ECO:0000256" key="3">
    <source>
        <dbReference type="SAM" id="SignalP"/>
    </source>
</evidence>
<organism evidence="5 6">
    <name type="scientific">Alistipes ihumii AP11</name>
    <dbReference type="NCBI Taxonomy" id="1211813"/>
    <lineage>
        <taxon>Bacteria</taxon>
        <taxon>Pseudomonadati</taxon>
        <taxon>Bacteroidota</taxon>
        <taxon>Bacteroidia</taxon>
        <taxon>Bacteroidales</taxon>
        <taxon>Rikenellaceae</taxon>
        <taxon>Alistipes</taxon>
    </lineage>
</organism>
<dbReference type="GO" id="GO:0003755">
    <property type="term" value="F:peptidyl-prolyl cis-trans isomerase activity"/>
    <property type="evidence" value="ECO:0007669"/>
    <property type="project" value="UniProtKB-EC"/>
</dbReference>
<dbReference type="PANTHER" id="PTHR47637:SF1">
    <property type="entry name" value="CHAPERONE SURA"/>
    <property type="match status" value="1"/>
</dbReference>
<dbReference type="PANTHER" id="PTHR47637">
    <property type="entry name" value="CHAPERONE SURA"/>
    <property type="match status" value="1"/>
</dbReference>
<dbReference type="GeneID" id="82890310"/>
<dbReference type="Pfam" id="PF13616">
    <property type="entry name" value="Rotamase_3"/>
    <property type="match status" value="1"/>
</dbReference>
<evidence type="ECO:0000313" key="6">
    <source>
        <dbReference type="Proteomes" id="UP001059295"/>
    </source>
</evidence>